<feature type="region of interest" description="Disordered" evidence="1">
    <location>
        <begin position="60"/>
        <end position="129"/>
    </location>
</feature>
<protein>
    <submittedName>
        <fullName evidence="2">Uncharacterized protein</fullName>
    </submittedName>
</protein>
<dbReference type="STRING" id="69293.ENSGACP00000006316"/>
<dbReference type="Ensembl" id="ENSGACT00000006333.1">
    <property type="protein sequence ID" value="ENSGACP00000006316.1"/>
    <property type="gene ID" value="ENSGACG00000004789.1"/>
</dbReference>
<proteinExistence type="predicted"/>
<evidence type="ECO:0000256" key="1">
    <source>
        <dbReference type="SAM" id="MobiDB-lite"/>
    </source>
</evidence>
<evidence type="ECO:0000313" key="2">
    <source>
        <dbReference type="Ensembl" id="ENSGACP00000006316.1"/>
    </source>
</evidence>
<dbReference type="AlphaFoldDB" id="G3NLV3"/>
<dbReference type="InParanoid" id="G3NLV3"/>
<name>G3NLV3_GASAC</name>
<sequence>LGEDEPLDEALPGPAGSFGEPSQHGDRALENLGGGVDPSDFLASHAKRPEHYADDFLCRPFWGEEEGPPTKPQRGASQHPVTVHRTPPPTSAADGAEQRSEADALSSRCTRDHRSASDRTNPQERPAPT</sequence>
<reference evidence="2" key="2">
    <citation type="submission" date="2024-04" db="UniProtKB">
        <authorList>
            <consortium name="Ensembl"/>
        </authorList>
    </citation>
    <scope>IDENTIFICATION</scope>
</reference>
<dbReference type="Bgee" id="ENSGACG00000004789">
    <property type="expression patterns" value="Expressed in camera-type eye and 11 other cell types or tissues"/>
</dbReference>
<feature type="region of interest" description="Disordered" evidence="1">
    <location>
        <begin position="1"/>
        <end position="47"/>
    </location>
</feature>
<organism evidence="2">
    <name type="scientific">Gasterosteus aculeatus</name>
    <name type="common">Three-spined stickleback</name>
    <dbReference type="NCBI Taxonomy" id="69293"/>
    <lineage>
        <taxon>Eukaryota</taxon>
        <taxon>Metazoa</taxon>
        <taxon>Chordata</taxon>
        <taxon>Craniata</taxon>
        <taxon>Vertebrata</taxon>
        <taxon>Euteleostomi</taxon>
        <taxon>Actinopterygii</taxon>
        <taxon>Neopterygii</taxon>
        <taxon>Teleostei</taxon>
        <taxon>Neoteleostei</taxon>
        <taxon>Acanthomorphata</taxon>
        <taxon>Eupercaria</taxon>
        <taxon>Perciformes</taxon>
        <taxon>Cottioidei</taxon>
        <taxon>Gasterosteales</taxon>
        <taxon>Gasterosteidae</taxon>
        <taxon>Gasterosteus</taxon>
    </lineage>
</organism>
<reference evidence="2" key="1">
    <citation type="submission" date="2006-01" db="EMBL/GenBank/DDBJ databases">
        <authorList>
            <person name="Lindblad-Toh K."/>
            <person name="Mauceli E."/>
            <person name="Grabherr M."/>
            <person name="Chang J.L."/>
            <person name="Lander E.S."/>
        </authorList>
    </citation>
    <scope>NUCLEOTIDE SEQUENCE [LARGE SCALE GENOMIC DNA]</scope>
</reference>
<accession>G3NLV3</accession>